<dbReference type="Proteomes" id="UP000805193">
    <property type="component" value="Unassembled WGS sequence"/>
</dbReference>
<protein>
    <submittedName>
        <fullName evidence="1">Uncharacterized protein</fullName>
    </submittedName>
</protein>
<dbReference type="EMBL" id="JABSTQ010009451">
    <property type="protein sequence ID" value="KAG0429071.1"/>
    <property type="molecule type" value="Genomic_DNA"/>
</dbReference>
<organism evidence="1 2">
    <name type="scientific">Ixodes persulcatus</name>
    <name type="common">Taiga tick</name>
    <dbReference type="NCBI Taxonomy" id="34615"/>
    <lineage>
        <taxon>Eukaryota</taxon>
        <taxon>Metazoa</taxon>
        <taxon>Ecdysozoa</taxon>
        <taxon>Arthropoda</taxon>
        <taxon>Chelicerata</taxon>
        <taxon>Arachnida</taxon>
        <taxon>Acari</taxon>
        <taxon>Parasitiformes</taxon>
        <taxon>Ixodida</taxon>
        <taxon>Ixodoidea</taxon>
        <taxon>Ixodidae</taxon>
        <taxon>Ixodinae</taxon>
        <taxon>Ixodes</taxon>
    </lineage>
</organism>
<proteinExistence type="predicted"/>
<gene>
    <name evidence="1" type="ORF">HPB47_024007</name>
</gene>
<evidence type="ECO:0000313" key="2">
    <source>
        <dbReference type="Proteomes" id="UP000805193"/>
    </source>
</evidence>
<sequence>MPYSTHFVSQVAGAFIISLVLGLPAAPNISPPQGGCKASVYPPQIIQPSVAFSTSPSTMEAIPLFGWQHSPHHVQFGVKRGVPGVLQKHGRDYRHFGHDTELRVPYSTHFVSQSFETVILRGIPTAGAVTPDVEGRMRYYQQCRTARLTLNDNEAVDPTTPNLTWPEFRLSGSSPGVEHLLWTCLASAQQEVSCPSDF</sequence>
<name>A0AC60Q7F0_IXOPE</name>
<comment type="caution">
    <text evidence="1">The sequence shown here is derived from an EMBL/GenBank/DDBJ whole genome shotgun (WGS) entry which is preliminary data.</text>
</comment>
<keyword evidence="2" id="KW-1185">Reference proteome</keyword>
<reference evidence="1 2" key="1">
    <citation type="journal article" date="2020" name="Cell">
        <title>Large-Scale Comparative Analyses of Tick Genomes Elucidate Their Genetic Diversity and Vector Capacities.</title>
        <authorList>
            <consortium name="Tick Genome and Microbiome Consortium (TIGMIC)"/>
            <person name="Jia N."/>
            <person name="Wang J."/>
            <person name="Shi W."/>
            <person name="Du L."/>
            <person name="Sun Y."/>
            <person name="Zhan W."/>
            <person name="Jiang J.F."/>
            <person name="Wang Q."/>
            <person name="Zhang B."/>
            <person name="Ji P."/>
            <person name="Bell-Sakyi L."/>
            <person name="Cui X.M."/>
            <person name="Yuan T.T."/>
            <person name="Jiang B.G."/>
            <person name="Yang W.F."/>
            <person name="Lam T.T."/>
            <person name="Chang Q.C."/>
            <person name="Ding S.J."/>
            <person name="Wang X.J."/>
            <person name="Zhu J.G."/>
            <person name="Ruan X.D."/>
            <person name="Zhao L."/>
            <person name="Wei J.T."/>
            <person name="Ye R.Z."/>
            <person name="Que T.C."/>
            <person name="Du C.H."/>
            <person name="Zhou Y.H."/>
            <person name="Cheng J.X."/>
            <person name="Dai P.F."/>
            <person name="Guo W.B."/>
            <person name="Han X.H."/>
            <person name="Huang E.J."/>
            <person name="Li L.F."/>
            <person name="Wei W."/>
            <person name="Gao Y.C."/>
            <person name="Liu J.Z."/>
            <person name="Shao H.Z."/>
            <person name="Wang X."/>
            <person name="Wang C.C."/>
            <person name="Yang T.C."/>
            <person name="Huo Q.B."/>
            <person name="Li W."/>
            <person name="Chen H.Y."/>
            <person name="Chen S.E."/>
            <person name="Zhou L.G."/>
            <person name="Ni X.B."/>
            <person name="Tian J.H."/>
            <person name="Sheng Y."/>
            <person name="Liu T."/>
            <person name="Pan Y.S."/>
            <person name="Xia L.Y."/>
            <person name="Li J."/>
            <person name="Zhao F."/>
            <person name="Cao W.C."/>
        </authorList>
    </citation>
    <scope>NUCLEOTIDE SEQUENCE [LARGE SCALE GENOMIC DNA]</scope>
    <source>
        <strain evidence="1">Iper-2018</strain>
    </source>
</reference>
<accession>A0AC60Q7F0</accession>
<evidence type="ECO:0000313" key="1">
    <source>
        <dbReference type="EMBL" id="KAG0429071.1"/>
    </source>
</evidence>